<dbReference type="AlphaFoldDB" id="A0A0V1CJF6"/>
<evidence type="ECO:0000313" key="3">
    <source>
        <dbReference type="Proteomes" id="UP000054653"/>
    </source>
</evidence>
<accession>A0A0V1CJF6</accession>
<proteinExistence type="predicted"/>
<comment type="caution">
    <text evidence="2">The sequence shown here is derived from an EMBL/GenBank/DDBJ whole genome shotgun (WGS) entry which is preliminary data.</text>
</comment>
<reference evidence="2 3" key="1">
    <citation type="submission" date="2015-01" db="EMBL/GenBank/DDBJ databases">
        <title>Evolution of Trichinella species and genotypes.</title>
        <authorList>
            <person name="Korhonen P.K."/>
            <person name="Edoardo P."/>
            <person name="Giuseppe L.R."/>
            <person name="Gasser R.B."/>
        </authorList>
    </citation>
    <scope>NUCLEOTIDE SEQUENCE [LARGE SCALE GENOMIC DNA]</scope>
    <source>
        <strain evidence="2">ISS120</strain>
    </source>
</reference>
<name>A0A0V1CJF6_TRIBR</name>
<dbReference type="OrthoDB" id="10361376at2759"/>
<sequence>MKSENVSIAPKNPKLTQLKRIELMKLCIKQKAAQYAAMQGFGSAQDAAHDENGDQGQNQMTKSENAVGNLQADERDI</sequence>
<dbReference type="Proteomes" id="UP000054653">
    <property type="component" value="Unassembled WGS sequence"/>
</dbReference>
<dbReference type="EMBL" id="JYDI01000177">
    <property type="protein sequence ID" value="KRY49408.1"/>
    <property type="molecule type" value="Genomic_DNA"/>
</dbReference>
<organism evidence="2 3">
    <name type="scientific">Trichinella britovi</name>
    <name type="common">Parasitic roundworm</name>
    <dbReference type="NCBI Taxonomy" id="45882"/>
    <lineage>
        <taxon>Eukaryota</taxon>
        <taxon>Metazoa</taxon>
        <taxon>Ecdysozoa</taxon>
        <taxon>Nematoda</taxon>
        <taxon>Enoplea</taxon>
        <taxon>Dorylaimia</taxon>
        <taxon>Trichinellida</taxon>
        <taxon>Trichinellidae</taxon>
        <taxon>Trichinella</taxon>
    </lineage>
</organism>
<gene>
    <name evidence="2" type="ORF">T03_6032</name>
</gene>
<feature type="compositionally biased region" description="Polar residues" evidence="1">
    <location>
        <begin position="54"/>
        <end position="68"/>
    </location>
</feature>
<evidence type="ECO:0000313" key="2">
    <source>
        <dbReference type="EMBL" id="KRY49408.1"/>
    </source>
</evidence>
<evidence type="ECO:0000256" key="1">
    <source>
        <dbReference type="SAM" id="MobiDB-lite"/>
    </source>
</evidence>
<feature type="region of interest" description="Disordered" evidence="1">
    <location>
        <begin position="41"/>
        <end position="77"/>
    </location>
</feature>
<keyword evidence="3" id="KW-1185">Reference proteome</keyword>
<protein>
    <submittedName>
        <fullName evidence="2">Uncharacterized protein</fullName>
    </submittedName>
</protein>